<name>A0A1I0Q8T9_9RHOB</name>
<dbReference type="EMBL" id="FOIZ01000001">
    <property type="protein sequence ID" value="SEW23431.1"/>
    <property type="molecule type" value="Genomic_DNA"/>
</dbReference>
<protein>
    <submittedName>
        <fullName evidence="1">ABC-type uncharacterized transport system, substrate-binding protein</fullName>
    </submittedName>
</protein>
<dbReference type="AlphaFoldDB" id="A0A1I0Q8T9"/>
<sequence>MRGIRHIFLAAGIMTPATGLAHPHLFVETALTILYEGDIPVGVQVEWIYDDFFSLLLTSDLGIDLDGDLALSAEEEAVLDAAVTAWPEGFAGDLEVRQNGELVPLGDKTDHTMSYEAGIVRETHVRPLPQLNDPNITLQAFDPFYYIAYDLTQPVQIIGRTDCDVAVFPADLDAARALVADLLDGLAPEDVGPDEPFPEVGSEFADKVSVTCG</sequence>
<dbReference type="Proteomes" id="UP000199167">
    <property type="component" value="Unassembled WGS sequence"/>
</dbReference>
<organism evidence="1 2">
    <name type="scientific">Cognatiyoonia koreensis</name>
    <dbReference type="NCBI Taxonomy" id="364200"/>
    <lineage>
        <taxon>Bacteria</taxon>
        <taxon>Pseudomonadati</taxon>
        <taxon>Pseudomonadota</taxon>
        <taxon>Alphaproteobacteria</taxon>
        <taxon>Rhodobacterales</taxon>
        <taxon>Paracoccaceae</taxon>
        <taxon>Cognatiyoonia</taxon>
    </lineage>
</organism>
<gene>
    <name evidence="1" type="ORF">SAMN04488515_1753</name>
</gene>
<dbReference type="Pfam" id="PF06226">
    <property type="entry name" value="DUF1007"/>
    <property type="match status" value="1"/>
</dbReference>
<dbReference type="STRING" id="364200.SAMN04488515_1753"/>
<dbReference type="OrthoDB" id="1679673at2"/>
<reference evidence="1 2" key="1">
    <citation type="submission" date="2016-10" db="EMBL/GenBank/DDBJ databases">
        <authorList>
            <person name="de Groot N.N."/>
        </authorList>
    </citation>
    <scope>NUCLEOTIDE SEQUENCE [LARGE SCALE GENOMIC DNA]</scope>
    <source>
        <strain evidence="1 2">DSM 17925</strain>
    </source>
</reference>
<proteinExistence type="predicted"/>
<accession>A0A1I0Q8T9</accession>
<evidence type="ECO:0000313" key="1">
    <source>
        <dbReference type="EMBL" id="SEW23431.1"/>
    </source>
</evidence>
<dbReference type="InterPro" id="IPR010412">
    <property type="entry name" value="DUF1007"/>
</dbReference>
<keyword evidence="2" id="KW-1185">Reference proteome</keyword>
<evidence type="ECO:0000313" key="2">
    <source>
        <dbReference type="Proteomes" id="UP000199167"/>
    </source>
</evidence>